<dbReference type="OrthoDB" id="371655at2157"/>
<proteinExistence type="predicted"/>
<dbReference type="Proteomes" id="UP000011602">
    <property type="component" value="Unassembled WGS sequence"/>
</dbReference>
<keyword evidence="3" id="KW-1185">Reference proteome</keyword>
<dbReference type="CDD" id="cd00448">
    <property type="entry name" value="YjgF_YER057c_UK114_family"/>
    <property type="match status" value="1"/>
</dbReference>
<dbReference type="GO" id="GO:0019239">
    <property type="term" value="F:deaminase activity"/>
    <property type="evidence" value="ECO:0007669"/>
    <property type="project" value="TreeGrafter"/>
</dbReference>
<dbReference type="PANTHER" id="PTHR11803:SF39">
    <property type="entry name" value="2-IMINOBUTANOATE_2-IMINOPROPANOATE DEAMINASE"/>
    <property type="match status" value="1"/>
</dbReference>
<protein>
    <submittedName>
        <fullName evidence="2">Endoribonuclease L-PSP</fullName>
    </submittedName>
</protein>
<evidence type="ECO:0000313" key="3">
    <source>
        <dbReference type="Proteomes" id="UP000011602"/>
    </source>
</evidence>
<dbReference type="InterPro" id="IPR006175">
    <property type="entry name" value="YjgF/YER057c/UK114"/>
</dbReference>
<dbReference type="SUPFAM" id="SSF55298">
    <property type="entry name" value="YjgF-like"/>
    <property type="match status" value="1"/>
</dbReference>
<dbReference type="Pfam" id="PF01042">
    <property type="entry name" value="Ribonuc_L-PSP"/>
    <property type="match status" value="1"/>
</dbReference>
<dbReference type="InterPro" id="IPR035959">
    <property type="entry name" value="RutC-like_sf"/>
</dbReference>
<gene>
    <name evidence="2" type="ORF">C493_14233</name>
</gene>
<comment type="caution">
    <text evidence="2">The sequence shown here is derived from an EMBL/GenBank/DDBJ whole genome shotgun (WGS) entry which is preliminary data.</text>
</comment>
<sequence length="151" mass="15987">MVQSGAERDDGATEAGETESISPPRASTASKRQREGTGTVGAFGKRTGSSDLVFLEGILPETDDRVLSDLSTEQQTTVCLDRLESILSSRAVPLENVMKVEVQLTDIDDRAAVDGVYRTRFDGAYPPRTTVGVCALPGGAAVQLDVVAVDE</sequence>
<evidence type="ECO:0000256" key="1">
    <source>
        <dbReference type="SAM" id="MobiDB-lite"/>
    </source>
</evidence>
<evidence type="ECO:0000313" key="2">
    <source>
        <dbReference type="EMBL" id="ELY53195.1"/>
    </source>
</evidence>
<feature type="compositionally biased region" description="Basic and acidic residues" evidence="1">
    <location>
        <begin position="1"/>
        <end position="11"/>
    </location>
</feature>
<reference evidence="2 3" key="1">
    <citation type="journal article" date="2014" name="PLoS Genet.">
        <title>Phylogenetically driven sequencing of extremely halophilic archaea reveals strategies for static and dynamic osmo-response.</title>
        <authorList>
            <person name="Becker E.A."/>
            <person name="Seitzer P.M."/>
            <person name="Tritt A."/>
            <person name="Larsen D."/>
            <person name="Krusor M."/>
            <person name="Yao A.I."/>
            <person name="Wu D."/>
            <person name="Madern D."/>
            <person name="Eisen J.A."/>
            <person name="Darling A.E."/>
            <person name="Facciotti M.T."/>
        </authorList>
    </citation>
    <scope>NUCLEOTIDE SEQUENCE [LARGE SCALE GENOMIC DNA]</scope>
    <source>
        <strain evidence="2 3">JCM 12255</strain>
    </source>
</reference>
<dbReference type="PANTHER" id="PTHR11803">
    <property type="entry name" value="2-IMINOBUTANOATE/2-IMINOPROPANOATE DEAMINASE RIDA"/>
    <property type="match status" value="1"/>
</dbReference>
<dbReference type="AlphaFoldDB" id="L9WUR1"/>
<name>L9WUR1_9EURY</name>
<dbReference type="STRING" id="1227499.C493_14233"/>
<accession>L9WUR1</accession>
<dbReference type="GO" id="GO:0005829">
    <property type="term" value="C:cytosol"/>
    <property type="evidence" value="ECO:0007669"/>
    <property type="project" value="TreeGrafter"/>
</dbReference>
<dbReference type="Gene3D" id="3.30.1330.40">
    <property type="entry name" value="RutC-like"/>
    <property type="match status" value="1"/>
</dbReference>
<dbReference type="eggNOG" id="arCOG01630">
    <property type="taxonomic scope" value="Archaea"/>
</dbReference>
<dbReference type="EMBL" id="AOHZ01000068">
    <property type="protein sequence ID" value="ELY53195.1"/>
    <property type="molecule type" value="Genomic_DNA"/>
</dbReference>
<organism evidence="2 3">
    <name type="scientific">Natronolimnohabitans innermongolicus JCM 12255</name>
    <dbReference type="NCBI Taxonomy" id="1227499"/>
    <lineage>
        <taxon>Archaea</taxon>
        <taxon>Methanobacteriati</taxon>
        <taxon>Methanobacteriota</taxon>
        <taxon>Stenosarchaea group</taxon>
        <taxon>Halobacteria</taxon>
        <taxon>Halobacteriales</taxon>
        <taxon>Natrialbaceae</taxon>
        <taxon>Natronolimnohabitans</taxon>
    </lineage>
</organism>
<dbReference type="RefSeq" id="WP_007260116.1">
    <property type="nucleotide sequence ID" value="NZ_AOHZ01000068.1"/>
</dbReference>
<feature type="compositionally biased region" description="Polar residues" evidence="1">
    <location>
        <begin position="19"/>
        <end position="30"/>
    </location>
</feature>
<feature type="region of interest" description="Disordered" evidence="1">
    <location>
        <begin position="1"/>
        <end position="46"/>
    </location>
</feature>